<proteinExistence type="predicted"/>
<accession>A0A9E2KB51</accession>
<sequence length="145" mass="17167">MVDQNKIILMTKMARYENKHKKQDEKVAEYFIEDYIYINNFKTRLGITFITLCFIGYGAVKIVMEGMIFPTSTWHFIDVYIKPYFYPWLIGIVLYTILSSIVYGREHRKSTKRLGEYKDLAKALRKHEKGYSNNEGATDEIKDEI</sequence>
<organism evidence="2 3">
    <name type="scientific">Candidatus Cellulosilyticum pullistercoris</name>
    <dbReference type="NCBI Taxonomy" id="2838521"/>
    <lineage>
        <taxon>Bacteria</taxon>
        <taxon>Bacillati</taxon>
        <taxon>Bacillota</taxon>
        <taxon>Clostridia</taxon>
        <taxon>Lachnospirales</taxon>
        <taxon>Cellulosilyticaceae</taxon>
        <taxon>Cellulosilyticum</taxon>
    </lineage>
</organism>
<evidence type="ECO:0000313" key="2">
    <source>
        <dbReference type="EMBL" id="MBU3803830.1"/>
    </source>
</evidence>
<dbReference type="EMBL" id="JAHLFQ010000071">
    <property type="protein sequence ID" value="MBU3803830.1"/>
    <property type="molecule type" value="Genomic_DNA"/>
</dbReference>
<dbReference type="Proteomes" id="UP000824229">
    <property type="component" value="Unassembled WGS sequence"/>
</dbReference>
<dbReference type="AlphaFoldDB" id="A0A9E2KB51"/>
<feature type="transmembrane region" description="Helical" evidence="1">
    <location>
        <begin position="45"/>
        <end position="64"/>
    </location>
</feature>
<keyword evidence="1" id="KW-1133">Transmembrane helix</keyword>
<protein>
    <submittedName>
        <fullName evidence="2">Uncharacterized protein</fullName>
    </submittedName>
</protein>
<reference evidence="2" key="2">
    <citation type="submission" date="2021-04" db="EMBL/GenBank/DDBJ databases">
        <authorList>
            <person name="Gilroy R."/>
        </authorList>
    </citation>
    <scope>NUCLEOTIDE SEQUENCE</scope>
    <source>
        <strain evidence="2">B5-657</strain>
    </source>
</reference>
<evidence type="ECO:0000313" key="3">
    <source>
        <dbReference type="Proteomes" id="UP000824229"/>
    </source>
</evidence>
<keyword evidence="1" id="KW-0812">Transmembrane</keyword>
<gene>
    <name evidence="2" type="ORF">H9872_03595</name>
</gene>
<reference evidence="2" key="1">
    <citation type="journal article" date="2021" name="PeerJ">
        <title>Extensive microbial diversity within the chicken gut microbiome revealed by metagenomics and culture.</title>
        <authorList>
            <person name="Gilroy R."/>
            <person name="Ravi A."/>
            <person name="Getino M."/>
            <person name="Pursley I."/>
            <person name="Horton D.L."/>
            <person name="Alikhan N.F."/>
            <person name="Baker D."/>
            <person name="Gharbi K."/>
            <person name="Hall N."/>
            <person name="Watson M."/>
            <person name="Adriaenssens E.M."/>
            <person name="Foster-Nyarko E."/>
            <person name="Jarju S."/>
            <person name="Secka A."/>
            <person name="Antonio M."/>
            <person name="Oren A."/>
            <person name="Chaudhuri R.R."/>
            <person name="La Ragione R."/>
            <person name="Hildebrand F."/>
            <person name="Pallen M.J."/>
        </authorList>
    </citation>
    <scope>NUCLEOTIDE SEQUENCE</scope>
    <source>
        <strain evidence="2">B5-657</strain>
    </source>
</reference>
<comment type="caution">
    <text evidence="2">The sequence shown here is derived from an EMBL/GenBank/DDBJ whole genome shotgun (WGS) entry which is preliminary data.</text>
</comment>
<keyword evidence="1" id="KW-0472">Membrane</keyword>
<evidence type="ECO:0000256" key="1">
    <source>
        <dbReference type="SAM" id="Phobius"/>
    </source>
</evidence>
<feature type="transmembrane region" description="Helical" evidence="1">
    <location>
        <begin position="84"/>
        <end position="104"/>
    </location>
</feature>
<name>A0A9E2KB51_9FIRM</name>